<sequence length="328" mass="37351">MRRLNILILIIINFFYIKSIEASVGGEKMLKKEYLNKDSTIKELLTYPSIKEFSKFILPLEHGYNPNSKLKDIAYLLPYHNNINTDTTLKSINYIIDRSEKGEEIFYKIYTDKEIKEDKSKANTGIFFFKGNKNAPFAIINAGGGFSYVGSIHEGFPYAIELNKRGYNAFVLQYRVEDGYRATQDLARAISYIIENKDLFEVDINNYSLWGSSAGARMVAAIGSRGLVSFGEKNYTKPNTIVMLYTGLASFTLNDPPTFMAVGDRDGIANPRVVENRFNEMKKAGLKVEFHKYKNVEHGFGLGIGTSAENWIDSAIKFWEKQSVRYEK</sequence>
<evidence type="ECO:0000313" key="4">
    <source>
        <dbReference type="Proteomes" id="UP000070483"/>
    </source>
</evidence>
<dbReference type="SUPFAM" id="SSF53474">
    <property type="entry name" value="alpha/beta-Hydrolases"/>
    <property type="match status" value="1"/>
</dbReference>
<dbReference type="GO" id="GO:0016787">
    <property type="term" value="F:hydrolase activity"/>
    <property type="evidence" value="ECO:0007669"/>
    <property type="project" value="UniProtKB-KW"/>
</dbReference>
<proteinExistence type="predicted"/>
<evidence type="ECO:0000259" key="2">
    <source>
        <dbReference type="Pfam" id="PF20434"/>
    </source>
</evidence>
<keyword evidence="4" id="KW-1185">Reference proteome</keyword>
<dbReference type="PANTHER" id="PTHR48081:SF6">
    <property type="entry name" value="PEPTIDASE S9 PROLYL OLIGOPEPTIDASE CATALYTIC DOMAIN-CONTAINING PROTEIN"/>
    <property type="match status" value="1"/>
</dbReference>
<dbReference type="Proteomes" id="UP000070483">
    <property type="component" value="Unassembled WGS sequence"/>
</dbReference>
<dbReference type="InterPro" id="IPR049492">
    <property type="entry name" value="BD-FAE-like_dom"/>
</dbReference>
<evidence type="ECO:0000313" key="3">
    <source>
        <dbReference type="EMBL" id="KXB61322.1"/>
    </source>
</evidence>
<protein>
    <recommendedName>
        <fullName evidence="2">BD-FAE-like domain-containing protein</fullName>
    </recommendedName>
</protein>
<dbReference type="Gene3D" id="3.40.50.1820">
    <property type="entry name" value="alpha/beta hydrolase"/>
    <property type="match status" value="1"/>
</dbReference>
<comment type="caution">
    <text evidence="3">The sequence shown here is derived from an EMBL/GenBank/DDBJ whole genome shotgun (WGS) entry which is preliminary data.</text>
</comment>
<gene>
    <name evidence="3" type="ORF">HMPREF3180_01848</name>
</gene>
<dbReference type="EMBL" id="LSDD01000138">
    <property type="protein sequence ID" value="KXB61322.1"/>
    <property type="molecule type" value="Genomic_DNA"/>
</dbReference>
<dbReference type="PATRIC" id="fig|157687.3.peg.1845"/>
<reference evidence="4" key="1">
    <citation type="submission" date="2016-01" db="EMBL/GenBank/DDBJ databases">
        <authorList>
            <person name="Mitreva M."/>
            <person name="Pepin K.H."/>
            <person name="Mihindukulasuriya K.A."/>
            <person name="Fulton R."/>
            <person name="Fronick C."/>
            <person name="O'Laughlin M."/>
            <person name="Miner T."/>
            <person name="Herter B."/>
            <person name="Rosa B.A."/>
            <person name="Cordes M."/>
            <person name="Tomlinson C."/>
            <person name="Wollam A."/>
            <person name="Palsikar V.B."/>
            <person name="Mardis E.R."/>
            <person name="Wilson R.K."/>
        </authorList>
    </citation>
    <scope>NUCLEOTIDE SEQUENCE [LARGE SCALE GENOMIC DNA]</scope>
    <source>
        <strain evidence="4">KA00185</strain>
    </source>
</reference>
<name>A0A134A0W9_9FUSO</name>
<dbReference type="PANTHER" id="PTHR48081">
    <property type="entry name" value="AB HYDROLASE SUPERFAMILY PROTEIN C4A8.06C"/>
    <property type="match status" value="1"/>
</dbReference>
<accession>A0A134A0W9</accession>
<feature type="domain" description="BD-FAE-like" evidence="2">
    <location>
        <begin position="132"/>
        <end position="224"/>
    </location>
</feature>
<dbReference type="AlphaFoldDB" id="A0A134A0W9"/>
<dbReference type="InterPro" id="IPR029058">
    <property type="entry name" value="AB_hydrolase_fold"/>
</dbReference>
<evidence type="ECO:0000256" key="1">
    <source>
        <dbReference type="ARBA" id="ARBA00022801"/>
    </source>
</evidence>
<dbReference type="STRING" id="157687.HMPREF3180_01848"/>
<organism evidence="3 4">
    <name type="scientific">Leptotrichia wadei</name>
    <dbReference type="NCBI Taxonomy" id="157687"/>
    <lineage>
        <taxon>Bacteria</taxon>
        <taxon>Fusobacteriati</taxon>
        <taxon>Fusobacteriota</taxon>
        <taxon>Fusobacteriia</taxon>
        <taxon>Fusobacteriales</taxon>
        <taxon>Leptotrichiaceae</taxon>
        <taxon>Leptotrichia</taxon>
    </lineage>
</organism>
<keyword evidence="1" id="KW-0378">Hydrolase</keyword>
<dbReference type="InterPro" id="IPR050300">
    <property type="entry name" value="GDXG_lipolytic_enzyme"/>
</dbReference>
<dbReference type="Pfam" id="PF20434">
    <property type="entry name" value="BD-FAE"/>
    <property type="match status" value="1"/>
</dbReference>